<accession>A0A516H417</accession>
<dbReference type="Proteomes" id="UP000317496">
    <property type="component" value="Chromosome"/>
</dbReference>
<protein>
    <submittedName>
        <fullName evidence="1">Uncharacterized protein</fullName>
    </submittedName>
</protein>
<dbReference type="EMBL" id="CP041636">
    <property type="protein sequence ID" value="QDO98523.1"/>
    <property type="molecule type" value="Genomic_DNA"/>
</dbReference>
<gene>
    <name evidence="1" type="ORF">FNB15_15080</name>
</gene>
<dbReference type="AlphaFoldDB" id="A0A516H417"/>
<dbReference type="KEGG" id="fer:FNB15_15080"/>
<name>A0A516H417_9PROT</name>
<evidence type="ECO:0000313" key="2">
    <source>
        <dbReference type="Proteomes" id="UP000317496"/>
    </source>
</evidence>
<dbReference type="RefSeq" id="WP_144069504.1">
    <property type="nucleotide sequence ID" value="NZ_CP041636.1"/>
</dbReference>
<reference evidence="1 2" key="1">
    <citation type="submission" date="2019-07" db="EMBL/GenBank/DDBJ databases">
        <title>Genome sequencing for Ferrovibrio sp. K5.</title>
        <authorList>
            <person name="Park S.-J."/>
        </authorList>
    </citation>
    <scope>NUCLEOTIDE SEQUENCE [LARGE SCALE GENOMIC DNA]</scope>
    <source>
        <strain evidence="1 2">K5</strain>
    </source>
</reference>
<evidence type="ECO:0000313" key="1">
    <source>
        <dbReference type="EMBL" id="QDO98523.1"/>
    </source>
</evidence>
<sequence length="98" mass="11167">MADDKARFDTDAQLTRALRRWEGEGGAMEDHHFALSETNILKCLGAAVVLTWNDLPQSLQRELFLHALKVNDSYDPETLKTQIGRFLHLHKDDDAFSV</sequence>
<keyword evidence="2" id="KW-1185">Reference proteome</keyword>
<dbReference type="OrthoDB" id="7376524at2"/>
<organism evidence="1 2">
    <name type="scientific">Ferrovibrio terrae</name>
    <dbReference type="NCBI Taxonomy" id="2594003"/>
    <lineage>
        <taxon>Bacteria</taxon>
        <taxon>Pseudomonadati</taxon>
        <taxon>Pseudomonadota</taxon>
        <taxon>Alphaproteobacteria</taxon>
        <taxon>Rhodospirillales</taxon>
        <taxon>Rhodospirillaceae</taxon>
        <taxon>Ferrovibrio</taxon>
    </lineage>
</organism>
<proteinExistence type="predicted"/>